<dbReference type="PANTHER" id="PTHR45875:SF1">
    <property type="entry name" value="METHYLTRANSFERASE N6AMT1"/>
    <property type="match status" value="1"/>
</dbReference>
<protein>
    <recommendedName>
        <fullName evidence="4">Methyltransferase small domain-containing protein</fullName>
    </recommendedName>
</protein>
<comment type="caution">
    <text evidence="5">The sequence shown here is derived from an EMBL/GenBank/DDBJ whole genome shotgun (WGS) entry which is preliminary data.</text>
</comment>
<dbReference type="GO" id="GO:0035657">
    <property type="term" value="C:eRF1 methyltransferase complex"/>
    <property type="evidence" value="ECO:0007669"/>
    <property type="project" value="TreeGrafter"/>
</dbReference>
<keyword evidence="2" id="KW-0808">Transferase</keyword>
<keyword evidence="3" id="KW-0949">S-adenosyl-L-methionine</keyword>
<reference evidence="5 6" key="1">
    <citation type="submission" date="2015-06" db="EMBL/GenBank/DDBJ databases">
        <title>New insights into the roles of widespread benthic archaea in carbon and nitrogen cycling.</title>
        <authorList>
            <person name="Lazar C.S."/>
            <person name="Baker B.J."/>
            <person name="Seitz K.W."/>
            <person name="Hyde A.S."/>
            <person name="Dick G.J."/>
            <person name="Hinrichs K.-U."/>
            <person name="Teske A.P."/>
        </authorList>
    </citation>
    <scope>NUCLEOTIDE SEQUENCE [LARGE SCALE GENOMIC DNA]</scope>
    <source>
        <strain evidence="5">SG8-32-1</strain>
    </source>
</reference>
<dbReference type="NCBIfam" id="TIGR00537">
    <property type="entry name" value="hemK_rel_arch"/>
    <property type="match status" value="1"/>
</dbReference>
<dbReference type="Gene3D" id="3.40.50.150">
    <property type="entry name" value="Vaccinia Virus protein VP39"/>
    <property type="match status" value="1"/>
</dbReference>
<evidence type="ECO:0000313" key="6">
    <source>
        <dbReference type="Proteomes" id="UP000037237"/>
    </source>
</evidence>
<feature type="domain" description="Methyltransferase small" evidence="4">
    <location>
        <begin position="28"/>
        <end position="115"/>
    </location>
</feature>
<evidence type="ECO:0000256" key="2">
    <source>
        <dbReference type="ARBA" id="ARBA00022679"/>
    </source>
</evidence>
<dbReference type="AlphaFoldDB" id="A0A0M0BNJ2"/>
<dbReference type="SUPFAM" id="SSF53335">
    <property type="entry name" value="S-adenosyl-L-methionine-dependent methyltransferases"/>
    <property type="match status" value="1"/>
</dbReference>
<dbReference type="InterPro" id="IPR007848">
    <property type="entry name" value="Small_mtfrase_dom"/>
</dbReference>
<dbReference type="InterPro" id="IPR029063">
    <property type="entry name" value="SAM-dependent_MTases_sf"/>
</dbReference>
<dbReference type="CDD" id="cd02440">
    <property type="entry name" value="AdoMet_MTases"/>
    <property type="match status" value="1"/>
</dbReference>
<evidence type="ECO:0000313" key="5">
    <source>
        <dbReference type="EMBL" id="KON29896.1"/>
    </source>
</evidence>
<proteinExistence type="predicted"/>
<sequence length="201" mass="22532">MVYPKKTFFCDHVFEVDEQVYEPAEDTFLIADKLDVKNSDVVLDVGTGCGLLAVLAAEKAKRVVAIDINPHAIECANRNAQTNKVKNKIDFRQGNLFEPIKENELFSLIIFNSPYLPSEPDEDSWIGRAWDGGPNGRQVIDQFITKVPNFLLAGGRILLVQSSLSDLNRTFEMFNEIGLKATVIKEIKVSFETIILVEAKI</sequence>
<dbReference type="InterPro" id="IPR004557">
    <property type="entry name" value="PrmC-related"/>
</dbReference>
<dbReference type="PANTHER" id="PTHR45875">
    <property type="entry name" value="METHYLTRANSFERASE N6AMT1"/>
    <property type="match status" value="1"/>
</dbReference>
<dbReference type="Proteomes" id="UP000037237">
    <property type="component" value="Unassembled WGS sequence"/>
</dbReference>
<evidence type="ECO:0000256" key="3">
    <source>
        <dbReference type="ARBA" id="ARBA00022691"/>
    </source>
</evidence>
<dbReference type="InterPro" id="IPR052190">
    <property type="entry name" value="Euk-Arch_PrmC-MTase"/>
</dbReference>
<dbReference type="GO" id="GO:0008276">
    <property type="term" value="F:protein methyltransferase activity"/>
    <property type="evidence" value="ECO:0007669"/>
    <property type="project" value="TreeGrafter"/>
</dbReference>
<keyword evidence="1" id="KW-0489">Methyltransferase</keyword>
<organism evidence="5 6">
    <name type="scientific">miscellaneous Crenarchaeota group-1 archaeon SG8-32-1</name>
    <dbReference type="NCBI Taxonomy" id="1685124"/>
    <lineage>
        <taxon>Archaea</taxon>
        <taxon>Candidatus Bathyarchaeota</taxon>
        <taxon>MCG-1</taxon>
    </lineage>
</organism>
<accession>A0A0M0BNJ2</accession>
<dbReference type="Pfam" id="PF05175">
    <property type="entry name" value="MTS"/>
    <property type="match status" value="1"/>
</dbReference>
<name>A0A0M0BNJ2_9ARCH</name>
<evidence type="ECO:0000259" key="4">
    <source>
        <dbReference type="Pfam" id="PF05175"/>
    </source>
</evidence>
<evidence type="ECO:0000256" key="1">
    <source>
        <dbReference type="ARBA" id="ARBA00022603"/>
    </source>
</evidence>
<dbReference type="GO" id="GO:0008757">
    <property type="term" value="F:S-adenosylmethionine-dependent methyltransferase activity"/>
    <property type="evidence" value="ECO:0007669"/>
    <property type="project" value="TreeGrafter"/>
</dbReference>
<dbReference type="GO" id="GO:0032259">
    <property type="term" value="P:methylation"/>
    <property type="evidence" value="ECO:0007669"/>
    <property type="project" value="UniProtKB-KW"/>
</dbReference>
<gene>
    <name evidence="5" type="ORF">AC477_05405</name>
</gene>
<dbReference type="EMBL" id="LFWU01000140">
    <property type="protein sequence ID" value="KON29896.1"/>
    <property type="molecule type" value="Genomic_DNA"/>
</dbReference>
<dbReference type="NCBIfam" id="NF011529">
    <property type="entry name" value="PRK14968.1-3"/>
    <property type="match status" value="1"/>
</dbReference>